<dbReference type="InterPro" id="IPR000787">
    <property type="entry name" value="Peptidase_M29"/>
</dbReference>
<evidence type="ECO:0000256" key="7">
    <source>
        <dbReference type="ARBA" id="ARBA00022723"/>
    </source>
</evidence>
<dbReference type="GO" id="GO:0008237">
    <property type="term" value="F:metallopeptidase activity"/>
    <property type="evidence" value="ECO:0007669"/>
    <property type="project" value="UniProtKB-KW"/>
</dbReference>
<dbReference type="EMBL" id="QXFM01000084">
    <property type="protein sequence ID" value="RIV86476.1"/>
    <property type="molecule type" value="Genomic_DNA"/>
</dbReference>
<dbReference type="InterPro" id="IPR052170">
    <property type="entry name" value="M29_Exopeptidase"/>
</dbReference>
<comment type="cofactor">
    <cofactor evidence="1">
        <name>Co(2+)</name>
        <dbReference type="ChEBI" id="CHEBI:48828"/>
    </cofactor>
</comment>
<evidence type="ECO:0000313" key="10">
    <source>
        <dbReference type="EMBL" id="RIV86476.1"/>
    </source>
</evidence>
<evidence type="ECO:0000256" key="4">
    <source>
        <dbReference type="ARBA" id="ARBA00008236"/>
    </source>
</evidence>
<dbReference type="GO" id="GO:0046872">
    <property type="term" value="F:metal ion binding"/>
    <property type="evidence" value="ECO:0007669"/>
    <property type="project" value="UniProtKB-KW"/>
</dbReference>
<comment type="cofactor">
    <cofactor evidence="3">
        <name>Zn(2+)</name>
        <dbReference type="ChEBI" id="CHEBI:29105"/>
    </cofactor>
</comment>
<organism evidence="10 11">
    <name type="scientific">Aurantiacibacter xanthus</name>
    <dbReference type="NCBI Taxonomy" id="1784712"/>
    <lineage>
        <taxon>Bacteria</taxon>
        <taxon>Pseudomonadati</taxon>
        <taxon>Pseudomonadota</taxon>
        <taxon>Alphaproteobacteria</taxon>
        <taxon>Sphingomonadales</taxon>
        <taxon>Erythrobacteraceae</taxon>
        <taxon>Aurantiacibacter</taxon>
    </lineage>
</organism>
<name>A0A3A1P4N9_9SPHN</name>
<evidence type="ECO:0000256" key="6">
    <source>
        <dbReference type="ARBA" id="ARBA00022670"/>
    </source>
</evidence>
<accession>A0A3A1P4N9</accession>
<dbReference type="InterPro" id="IPR035097">
    <property type="entry name" value="M29_N-terminal"/>
</dbReference>
<dbReference type="Gene3D" id="3.40.1830.10">
    <property type="entry name" value="Thermophilic metalloprotease (M29)"/>
    <property type="match status" value="1"/>
</dbReference>
<dbReference type="Proteomes" id="UP000265366">
    <property type="component" value="Unassembled WGS sequence"/>
</dbReference>
<gene>
    <name evidence="10" type="ORF">D2V17_09320</name>
</gene>
<keyword evidence="7" id="KW-0479">Metal-binding</keyword>
<dbReference type="AlphaFoldDB" id="A0A3A1P4N9"/>
<evidence type="ECO:0000313" key="11">
    <source>
        <dbReference type="Proteomes" id="UP000265366"/>
    </source>
</evidence>
<dbReference type="GO" id="GO:0006508">
    <property type="term" value="P:proteolysis"/>
    <property type="evidence" value="ECO:0007669"/>
    <property type="project" value="UniProtKB-KW"/>
</dbReference>
<reference evidence="10 11" key="1">
    <citation type="submission" date="2018-08" db="EMBL/GenBank/DDBJ databases">
        <title>Erythrobacter zhengii sp.nov., a bacterium isolated from deep-sea sediment.</title>
        <authorList>
            <person name="Fang C."/>
            <person name="Wu Y.-H."/>
            <person name="Sun C."/>
            <person name="Wang H."/>
            <person name="Cheng H."/>
            <person name="Meng F.-X."/>
            <person name="Wang C.-S."/>
            <person name="Xu X.-W."/>
        </authorList>
    </citation>
    <scope>NUCLEOTIDE SEQUENCE [LARGE SCALE GENOMIC DNA]</scope>
    <source>
        <strain evidence="10 11">CCTCC AB 2015396</strain>
    </source>
</reference>
<keyword evidence="6" id="KW-0645">Protease</keyword>
<evidence type="ECO:0000256" key="1">
    <source>
        <dbReference type="ARBA" id="ARBA00001941"/>
    </source>
</evidence>
<dbReference type="Pfam" id="PF02073">
    <property type="entry name" value="Peptidase_M29"/>
    <property type="match status" value="1"/>
</dbReference>
<comment type="similarity">
    <text evidence="4">Belongs to the peptidase M29 family.</text>
</comment>
<dbReference type="SUPFAM" id="SSF144052">
    <property type="entry name" value="Thermophilic metalloprotease-like"/>
    <property type="match status" value="1"/>
</dbReference>
<dbReference type="PANTHER" id="PTHR34448">
    <property type="entry name" value="AMINOPEPTIDASE"/>
    <property type="match status" value="1"/>
</dbReference>
<evidence type="ECO:0000256" key="3">
    <source>
        <dbReference type="ARBA" id="ARBA00001947"/>
    </source>
</evidence>
<proteinExistence type="inferred from homology"/>
<evidence type="ECO:0000256" key="5">
    <source>
        <dbReference type="ARBA" id="ARBA00022438"/>
    </source>
</evidence>
<comment type="cofactor">
    <cofactor evidence="2">
        <name>Mg(2+)</name>
        <dbReference type="ChEBI" id="CHEBI:18420"/>
    </cofactor>
</comment>
<evidence type="ECO:0000256" key="8">
    <source>
        <dbReference type="ARBA" id="ARBA00022801"/>
    </source>
</evidence>
<dbReference type="PANTHER" id="PTHR34448:SF3">
    <property type="entry name" value="AMINOPEPTIDASE AMPS"/>
    <property type="match status" value="1"/>
</dbReference>
<dbReference type="PRINTS" id="PR00919">
    <property type="entry name" value="THERMOPTASE"/>
</dbReference>
<keyword evidence="9" id="KW-0482">Metalloprotease</keyword>
<protein>
    <submittedName>
        <fullName evidence="10">Aminopeptidase</fullName>
    </submittedName>
</protein>
<comment type="caution">
    <text evidence="10">The sequence shown here is derived from an EMBL/GenBank/DDBJ whole genome shotgun (WGS) entry which is preliminary data.</text>
</comment>
<evidence type="ECO:0000256" key="2">
    <source>
        <dbReference type="ARBA" id="ARBA00001946"/>
    </source>
</evidence>
<sequence>MALLKRHAAGHTGGRGASSYAVVGGGQADSGKTVTIDDLQARFAALCVTAGLDLREGQELIVSAPIEAQPFVGQVARAAYRAGAPLVTCLYEDPSLIRARFDHGADEALDRAPGWLSDGVVKAYEGGAARLFVYGPYPDLLTGVAPERIGRMHAAMAAASAAEGAFTADLRVNWCAVPFVTQSWARMVYPALPIAKATARLWDDVFDVVRVKSADPIAAWRDHLAVLETRCQGLQALDLSALHFFGGGTDLRVGLAEGHQWVGGRSRAANGALPVCNFPTEEVFTCPHRDQVEGRLAASRPIALGGIVVDGLVVTFRNGVAEHVEAREGREMLEGLLSGDEGARRLGEVGLVPCNSPVARKEVLFYNTLLDENAANHIAFGQSYSACIEAGRDPNIAGANTSALHIDCMIGHDAMDVDGVLKSGERRAIMRAGDFVLD</sequence>
<dbReference type="GO" id="GO:0004177">
    <property type="term" value="F:aminopeptidase activity"/>
    <property type="evidence" value="ECO:0007669"/>
    <property type="project" value="UniProtKB-KW"/>
</dbReference>
<keyword evidence="5 10" id="KW-0031">Aminopeptidase</keyword>
<evidence type="ECO:0000256" key="9">
    <source>
        <dbReference type="ARBA" id="ARBA00023049"/>
    </source>
</evidence>
<keyword evidence="11" id="KW-1185">Reference proteome</keyword>
<dbReference type="OrthoDB" id="9803993at2"/>
<keyword evidence="8" id="KW-0378">Hydrolase</keyword>